<sequence length="53" mass="5990">MDIDSPDSVIDQENNNKICENQENKTISSAHSDENEDVVNSQLQQKQKELSTV</sequence>
<protein>
    <submittedName>
        <fullName evidence="2">19625_t:CDS:1</fullName>
    </submittedName>
</protein>
<dbReference type="AlphaFoldDB" id="A0A9N9HNL3"/>
<reference evidence="2" key="1">
    <citation type="submission" date="2021-06" db="EMBL/GenBank/DDBJ databases">
        <authorList>
            <person name="Kallberg Y."/>
            <person name="Tangrot J."/>
            <person name="Rosling A."/>
        </authorList>
    </citation>
    <scope>NUCLEOTIDE SEQUENCE</scope>
    <source>
        <strain evidence="2">MA453B</strain>
    </source>
</reference>
<evidence type="ECO:0000313" key="2">
    <source>
        <dbReference type="EMBL" id="CAG8698258.1"/>
    </source>
</evidence>
<dbReference type="EMBL" id="CAJVPY010008602">
    <property type="protein sequence ID" value="CAG8698258.1"/>
    <property type="molecule type" value="Genomic_DNA"/>
</dbReference>
<evidence type="ECO:0000313" key="3">
    <source>
        <dbReference type="Proteomes" id="UP000789405"/>
    </source>
</evidence>
<comment type="caution">
    <text evidence="2">The sequence shown here is derived from an EMBL/GenBank/DDBJ whole genome shotgun (WGS) entry which is preliminary data.</text>
</comment>
<organism evidence="2 3">
    <name type="scientific">Dentiscutata erythropus</name>
    <dbReference type="NCBI Taxonomy" id="1348616"/>
    <lineage>
        <taxon>Eukaryota</taxon>
        <taxon>Fungi</taxon>
        <taxon>Fungi incertae sedis</taxon>
        <taxon>Mucoromycota</taxon>
        <taxon>Glomeromycotina</taxon>
        <taxon>Glomeromycetes</taxon>
        <taxon>Diversisporales</taxon>
        <taxon>Gigasporaceae</taxon>
        <taxon>Dentiscutata</taxon>
    </lineage>
</organism>
<name>A0A9N9HNL3_9GLOM</name>
<accession>A0A9N9HNL3</accession>
<feature type="non-terminal residue" evidence="2">
    <location>
        <position position="53"/>
    </location>
</feature>
<feature type="compositionally biased region" description="Polar residues" evidence="1">
    <location>
        <begin position="11"/>
        <end position="30"/>
    </location>
</feature>
<evidence type="ECO:0000256" key="1">
    <source>
        <dbReference type="SAM" id="MobiDB-lite"/>
    </source>
</evidence>
<feature type="region of interest" description="Disordered" evidence="1">
    <location>
        <begin position="1"/>
        <end position="53"/>
    </location>
</feature>
<dbReference type="Proteomes" id="UP000789405">
    <property type="component" value="Unassembled WGS sequence"/>
</dbReference>
<proteinExistence type="predicted"/>
<keyword evidence="3" id="KW-1185">Reference proteome</keyword>
<gene>
    <name evidence="2" type="ORF">DERYTH_LOCUS12817</name>
</gene>